<evidence type="ECO:0000313" key="2">
    <source>
        <dbReference type="EMBL" id="GCC41560.1"/>
    </source>
</evidence>
<dbReference type="GO" id="GO:0070534">
    <property type="term" value="P:protein K63-linked ubiquitination"/>
    <property type="evidence" value="ECO:0007669"/>
    <property type="project" value="TreeGrafter"/>
</dbReference>
<feature type="non-terminal residue" evidence="2">
    <location>
        <position position="1"/>
    </location>
</feature>
<gene>
    <name evidence="2" type="ORF">chiPu_0025943</name>
</gene>
<dbReference type="AlphaFoldDB" id="A0A401TFX3"/>
<dbReference type="InterPro" id="IPR006800">
    <property type="entry name" value="Pellino_fam"/>
</dbReference>
<dbReference type="OrthoDB" id="8801906at2759"/>
<dbReference type="InterPro" id="IPR048334">
    <property type="entry name" value="Pellino_FHA"/>
</dbReference>
<dbReference type="PANTHER" id="PTHR12098:SF9">
    <property type="entry name" value="E3 UBIQUITIN-PROTEIN LIGASE PELLINO HOMOLOG 3"/>
    <property type="match status" value="1"/>
</dbReference>
<dbReference type="GO" id="GO:0008592">
    <property type="term" value="P:regulation of Toll signaling pathway"/>
    <property type="evidence" value="ECO:0007669"/>
    <property type="project" value="InterPro"/>
</dbReference>
<dbReference type="STRING" id="137246.A0A401TFX3"/>
<organism evidence="2 3">
    <name type="scientific">Chiloscyllium punctatum</name>
    <name type="common">Brownbanded bambooshark</name>
    <name type="synonym">Hemiscyllium punctatum</name>
    <dbReference type="NCBI Taxonomy" id="137246"/>
    <lineage>
        <taxon>Eukaryota</taxon>
        <taxon>Metazoa</taxon>
        <taxon>Chordata</taxon>
        <taxon>Craniata</taxon>
        <taxon>Vertebrata</taxon>
        <taxon>Chondrichthyes</taxon>
        <taxon>Elasmobranchii</taxon>
        <taxon>Galeomorphii</taxon>
        <taxon>Galeoidea</taxon>
        <taxon>Orectolobiformes</taxon>
        <taxon>Hemiscylliidae</taxon>
        <taxon>Chiloscyllium</taxon>
    </lineage>
</organism>
<reference evidence="2 3" key="1">
    <citation type="journal article" date="2018" name="Nat. Ecol. Evol.">
        <title>Shark genomes provide insights into elasmobranch evolution and the origin of vertebrates.</title>
        <authorList>
            <person name="Hara Y"/>
            <person name="Yamaguchi K"/>
            <person name="Onimaru K"/>
            <person name="Kadota M"/>
            <person name="Koyanagi M"/>
            <person name="Keeley SD"/>
            <person name="Tatsumi K"/>
            <person name="Tanaka K"/>
            <person name="Motone F"/>
            <person name="Kageyama Y"/>
            <person name="Nozu R"/>
            <person name="Adachi N"/>
            <person name="Nishimura O"/>
            <person name="Nakagawa R"/>
            <person name="Tanegashima C"/>
            <person name="Kiyatake I"/>
            <person name="Matsumoto R"/>
            <person name="Murakumo K"/>
            <person name="Nishida K"/>
            <person name="Terakita A"/>
            <person name="Kuratani S"/>
            <person name="Sato K"/>
            <person name="Hyodo S Kuraku.S."/>
        </authorList>
    </citation>
    <scope>NUCLEOTIDE SEQUENCE [LARGE SCALE GENOMIC DNA]</scope>
</reference>
<accession>A0A401TFX3</accession>
<dbReference type="GO" id="GO:0061630">
    <property type="term" value="F:ubiquitin protein ligase activity"/>
    <property type="evidence" value="ECO:0007669"/>
    <property type="project" value="InterPro"/>
</dbReference>
<dbReference type="EMBL" id="BEZZ01069071">
    <property type="protein sequence ID" value="GCC41560.1"/>
    <property type="molecule type" value="Genomic_DNA"/>
</dbReference>
<proteinExistence type="predicted"/>
<dbReference type="Proteomes" id="UP000287033">
    <property type="component" value="Unassembled WGS sequence"/>
</dbReference>
<evidence type="ECO:0000313" key="3">
    <source>
        <dbReference type="Proteomes" id="UP000287033"/>
    </source>
</evidence>
<keyword evidence="3" id="KW-1185">Reference proteome</keyword>
<name>A0A401TFX3_CHIPU</name>
<feature type="non-terminal residue" evidence="2">
    <location>
        <position position="68"/>
    </location>
</feature>
<feature type="domain" description="Pellino FHA" evidence="1">
    <location>
        <begin position="1"/>
        <end position="66"/>
    </location>
</feature>
<dbReference type="Pfam" id="PF04710">
    <property type="entry name" value="Pellino_FHA"/>
    <property type="match status" value="1"/>
</dbReference>
<dbReference type="PANTHER" id="PTHR12098">
    <property type="entry name" value="E3 UBIQUITIN-PROTEIN LIGASE PELLINO-RELATED"/>
    <property type="match status" value="1"/>
</dbReference>
<protein>
    <recommendedName>
        <fullName evidence="1">Pellino FHA domain-containing protein</fullName>
    </recommendedName>
</protein>
<evidence type="ECO:0000259" key="1">
    <source>
        <dbReference type="Pfam" id="PF04710"/>
    </source>
</evidence>
<comment type="caution">
    <text evidence="2">The sequence shown here is derived from an EMBL/GenBank/DDBJ whole genome shotgun (WGS) entry which is preliminary data.</text>
</comment>
<sequence length="68" mass="7554">RRSRLALYKRPSGNGVRPDVVHITSTPLTSKALSNMEQHSVSYTLSRSQSVIVEYSPDSNTDMFQVTG</sequence>